<keyword evidence="9" id="KW-1185">Reference proteome</keyword>
<dbReference type="InterPro" id="IPR015797">
    <property type="entry name" value="NUDIX_hydrolase-like_dom_sf"/>
</dbReference>
<evidence type="ECO:0000256" key="1">
    <source>
        <dbReference type="ARBA" id="ARBA00001936"/>
    </source>
</evidence>
<dbReference type="AlphaFoldDB" id="A0A9X4JUA1"/>
<evidence type="ECO:0000256" key="5">
    <source>
        <dbReference type="ARBA" id="ARBA00022842"/>
    </source>
</evidence>
<evidence type="ECO:0000256" key="4">
    <source>
        <dbReference type="ARBA" id="ARBA00022801"/>
    </source>
</evidence>
<protein>
    <submittedName>
        <fullName evidence="8">CoA pyrophosphatase</fullName>
    </submittedName>
</protein>
<evidence type="ECO:0000313" key="8">
    <source>
        <dbReference type="EMBL" id="MDF9408770.1"/>
    </source>
</evidence>
<dbReference type="EMBL" id="JAKOAV010000018">
    <property type="protein sequence ID" value="MDF9408770.1"/>
    <property type="molecule type" value="Genomic_DNA"/>
</dbReference>
<dbReference type="GO" id="GO:0046872">
    <property type="term" value="F:metal ion binding"/>
    <property type="evidence" value="ECO:0007669"/>
    <property type="project" value="UniProtKB-KW"/>
</dbReference>
<evidence type="ECO:0000256" key="3">
    <source>
        <dbReference type="ARBA" id="ARBA00022723"/>
    </source>
</evidence>
<dbReference type="PANTHER" id="PTHR12992:SF11">
    <property type="entry name" value="MITOCHONDRIAL COENZYME A DIPHOSPHATASE NUDT8"/>
    <property type="match status" value="1"/>
</dbReference>
<organism evidence="8 9">
    <name type="scientific">Pelotomaculum isophthalicicum JI</name>
    <dbReference type="NCBI Taxonomy" id="947010"/>
    <lineage>
        <taxon>Bacteria</taxon>
        <taxon>Bacillati</taxon>
        <taxon>Bacillota</taxon>
        <taxon>Clostridia</taxon>
        <taxon>Eubacteriales</taxon>
        <taxon>Desulfotomaculaceae</taxon>
        <taxon>Pelotomaculum</taxon>
    </lineage>
</organism>
<reference evidence="8" key="1">
    <citation type="submission" date="2022-02" db="EMBL/GenBank/DDBJ databases">
        <authorList>
            <person name="Leng L."/>
        </authorList>
    </citation>
    <scope>NUCLEOTIDE SEQUENCE</scope>
    <source>
        <strain evidence="8">JI</strain>
    </source>
</reference>
<feature type="domain" description="Nudix hydrolase" evidence="7">
    <location>
        <begin position="20"/>
        <end position="156"/>
    </location>
</feature>
<dbReference type="CDD" id="cd03426">
    <property type="entry name" value="NUDIX_CoAse_Nudt7"/>
    <property type="match status" value="1"/>
</dbReference>
<keyword evidence="6" id="KW-0464">Manganese</keyword>
<evidence type="ECO:0000256" key="2">
    <source>
        <dbReference type="ARBA" id="ARBA00001946"/>
    </source>
</evidence>
<dbReference type="PROSITE" id="PS51462">
    <property type="entry name" value="NUDIX"/>
    <property type="match status" value="1"/>
</dbReference>
<keyword evidence="5" id="KW-0460">Magnesium</keyword>
<dbReference type="RefSeq" id="WP_277444153.1">
    <property type="nucleotide sequence ID" value="NZ_JAKOAV010000018.1"/>
</dbReference>
<dbReference type="InterPro" id="IPR045121">
    <property type="entry name" value="CoAse"/>
</dbReference>
<comment type="caution">
    <text evidence="8">The sequence shown here is derived from an EMBL/GenBank/DDBJ whole genome shotgun (WGS) entry which is preliminary data.</text>
</comment>
<dbReference type="SUPFAM" id="SSF55811">
    <property type="entry name" value="Nudix"/>
    <property type="match status" value="1"/>
</dbReference>
<name>A0A9X4JUA1_9FIRM</name>
<evidence type="ECO:0000256" key="6">
    <source>
        <dbReference type="ARBA" id="ARBA00023211"/>
    </source>
</evidence>
<evidence type="ECO:0000313" key="9">
    <source>
        <dbReference type="Proteomes" id="UP001154312"/>
    </source>
</evidence>
<dbReference type="Gene3D" id="3.90.79.10">
    <property type="entry name" value="Nucleoside Triphosphate Pyrophosphohydrolase"/>
    <property type="match status" value="1"/>
</dbReference>
<accession>A0A9X4JUA1</accession>
<comment type="cofactor">
    <cofactor evidence="1">
        <name>Mn(2+)</name>
        <dbReference type="ChEBI" id="CHEBI:29035"/>
    </cofactor>
</comment>
<dbReference type="PANTHER" id="PTHR12992">
    <property type="entry name" value="NUDIX HYDROLASE"/>
    <property type="match status" value="1"/>
</dbReference>
<gene>
    <name evidence="8" type="ORF">L7E55_10450</name>
</gene>
<dbReference type="InterPro" id="IPR000086">
    <property type="entry name" value="NUDIX_hydrolase_dom"/>
</dbReference>
<keyword evidence="4" id="KW-0378">Hydrolase</keyword>
<keyword evidence="3" id="KW-0479">Metal-binding</keyword>
<evidence type="ECO:0000259" key="7">
    <source>
        <dbReference type="PROSITE" id="PS51462"/>
    </source>
</evidence>
<dbReference type="Pfam" id="PF00293">
    <property type="entry name" value="NUDIX"/>
    <property type="match status" value="1"/>
</dbReference>
<proteinExistence type="predicted"/>
<dbReference type="Proteomes" id="UP001154312">
    <property type="component" value="Unassembled WGS sequence"/>
</dbReference>
<sequence length="212" mass="23873">MENLKRLLNNRQPKLHNLRGYFISAVLVPIIEVDGEMQVLFEVRSSSLKRQPGEICFPGGMVESGELSRPQDTAVRETVEELGVLREQIELIGPLDYFISPVGALIYPYVGRIAGNAKIVPSPDEVQEVFLAPVKYFLSARPAQSSIDVGTRYAADFPFDRLPAYYKEGWRVLGTLPVYFYEYGNRLIWGATAGILHSFIDICRENMIISSQ</sequence>
<dbReference type="GO" id="GO:0010945">
    <property type="term" value="F:coenzyme A diphosphatase activity"/>
    <property type="evidence" value="ECO:0007669"/>
    <property type="project" value="InterPro"/>
</dbReference>
<comment type="cofactor">
    <cofactor evidence="2">
        <name>Mg(2+)</name>
        <dbReference type="ChEBI" id="CHEBI:18420"/>
    </cofactor>
</comment>